<evidence type="ECO:0000313" key="2">
    <source>
        <dbReference type="Proteomes" id="UP000188246"/>
    </source>
</evidence>
<dbReference type="Proteomes" id="UP000188246">
    <property type="component" value="Chromosome"/>
</dbReference>
<dbReference type="KEGG" id="vpi:BW732_06660"/>
<organism evidence="1 2">
    <name type="scientific">Vagococcus penaei</name>
    <dbReference type="NCBI Taxonomy" id="633807"/>
    <lineage>
        <taxon>Bacteria</taxon>
        <taxon>Bacillati</taxon>
        <taxon>Bacillota</taxon>
        <taxon>Bacilli</taxon>
        <taxon>Lactobacillales</taxon>
        <taxon>Enterococcaceae</taxon>
        <taxon>Vagococcus</taxon>
    </lineage>
</organism>
<keyword evidence="2" id="KW-1185">Reference proteome</keyword>
<protein>
    <submittedName>
        <fullName evidence="1">Uncharacterized protein</fullName>
    </submittedName>
</protein>
<proteinExistence type="predicted"/>
<dbReference type="AlphaFoldDB" id="A0A1Q2D6N2"/>
<reference evidence="1 2" key="1">
    <citation type="journal article" date="2010" name="Int. J. Syst. Evol. Microbiol.">
        <title>Vagococcus penaei sp. nov., isolated from spoilage microbiota of cooked shrimp (Penaeus vannamei).</title>
        <authorList>
            <person name="Jaffres E."/>
            <person name="Prevost H."/>
            <person name="Rossero A."/>
            <person name="Joffraud J.J."/>
            <person name="Dousset X."/>
        </authorList>
    </citation>
    <scope>NUCLEOTIDE SEQUENCE [LARGE SCALE GENOMIC DNA]</scope>
    <source>
        <strain evidence="1 2">CD276</strain>
    </source>
</reference>
<sequence>MLKKINEHLLLYYVVLDSFVLLGAILIMVYSGYSFKEILMSPFTIFMLVFLLGNFPLFYCIKRFKK</sequence>
<evidence type="ECO:0000313" key="1">
    <source>
        <dbReference type="EMBL" id="AQP53931.1"/>
    </source>
</evidence>
<accession>A0A1Q2D6N2</accession>
<name>A0A1Q2D6N2_9ENTE</name>
<gene>
    <name evidence="1" type="ORF">BW732_06660</name>
</gene>
<dbReference type="EMBL" id="CP019609">
    <property type="protein sequence ID" value="AQP53931.1"/>
    <property type="molecule type" value="Genomic_DNA"/>
</dbReference>